<accession>A0ABN2VEF8</accession>
<evidence type="ECO:0000259" key="5">
    <source>
        <dbReference type="SMART" id="SM00065"/>
    </source>
</evidence>
<proteinExistence type="predicted"/>
<dbReference type="InterPro" id="IPR003594">
    <property type="entry name" value="HATPase_dom"/>
</dbReference>
<sequence>MDGDGERGSRMPRLRLDRLLDELQSRIDDARGARDRLHSLLEAVLSVGRELDVTHVLQRIVEAAATLVDARYAALGVIGPDGRTLDQMLTVGLTPEEIEAIGPYPRGEGILGELIRHPEPLRLSDLTRHPASSGFPPDHPPMRTFVGVPLRVRDEVFGNLYLTDKRGGEDFDDEDEAVLQTLAVAAGVAIDNARLYEEARQQQAWLRASAEITRSLLSGSPRAEVLELVAQRARDITGAELADVSVPLEDADRLRVELALGARAPERLGLTVPTAGTLSGAAVAAGSPVTSADIDGDPRLTAGPRRFQDLGPAVAVPLAAATGEVQGVLLLARHAGERLFSADEIGPLLGFADQAALALQLADHRRDAEQLALLEDRDRIARDLHDLAIQRLFAAGMTLRSTTRLPEVEGTGAGERVTQVMGDLDETIKIIRSAIFGLRSREEEAGGGLRARAARAVEDARRPLGFPAQLSLEGLLDTDVPPHVADHVVAVLSEALSNAARHAGAGSVRVSLRAGDGRVSLTVTDDGVGVPDGGRRSGLRNAADRAEDVGGTLRLTVPPTGGTCLTWTAPLR</sequence>
<keyword evidence="4" id="KW-0175">Coiled coil</keyword>
<dbReference type="InterPro" id="IPR050482">
    <property type="entry name" value="Sensor_HK_TwoCompSys"/>
</dbReference>
<dbReference type="Pfam" id="PF07730">
    <property type="entry name" value="HisKA_3"/>
    <property type="match status" value="1"/>
</dbReference>
<name>A0ABN2VEF8_9ACTN</name>
<dbReference type="SUPFAM" id="SSF55874">
    <property type="entry name" value="ATPase domain of HSP90 chaperone/DNA topoisomerase II/histidine kinase"/>
    <property type="match status" value="1"/>
</dbReference>
<feature type="domain" description="GAF" evidence="5">
    <location>
        <begin position="52"/>
        <end position="200"/>
    </location>
</feature>
<feature type="coiled-coil region" evidence="4">
    <location>
        <begin position="13"/>
        <end position="40"/>
    </location>
</feature>
<keyword evidence="3" id="KW-0902">Two-component regulatory system</keyword>
<organism evidence="7 8">
    <name type="scientific">Streptomyces albiaxialis</name>
    <dbReference type="NCBI Taxonomy" id="329523"/>
    <lineage>
        <taxon>Bacteria</taxon>
        <taxon>Bacillati</taxon>
        <taxon>Actinomycetota</taxon>
        <taxon>Actinomycetes</taxon>
        <taxon>Kitasatosporales</taxon>
        <taxon>Streptomycetaceae</taxon>
        <taxon>Streptomyces</taxon>
    </lineage>
</organism>
<dbReference type="Gene3D" id="3.30.450.40">
    <property type="match status" value="2"/>
</dbReference>
<feature type="domain" description="GAF" evidence="5">
    <location>
        <begin position="221"/>
        <end position="369"/>
    </location>
</feature>
<feature type="domain" description="Histidine kinase/HSP90-like ATPase" evidence="6">
    <location>
        <begin position="483"/>
        <end position="572"/>
    </location>
</feature>
<comment type="caution">
    <text evidence="7">The sequence shown here is derived from an EMBL/GenBank/DDBJ whole genome shotgun (WGS) entry which is preliminary data.</text>
</comment>
<evidence type="ECO:0000259" key="6">
    <source>
        <dbReference type="SMART" id="SM00387"/>
    </source>
</evidence>
<dbReference type="GO" id="GO:0016301">
    <property type="term" value="F:kinase activity"/>
    <property type="evidence" value="ECO:0007669"/>
    <property type="project" value="UniProtKB-KW"/>
</dbReference>
<dbReference type="Proteomes" id="UP001500016">
    <property type="component" value="Unassembled WGS sequence"/>
</dbReference>
<protein>
    <submittedName>
        <fullName evidence="7">Two-component system sensor histidine kinase</fullName>
    </submittedName>
</protein>
<keyword evidence="2 7" id="KW-0418">Kinase</keyword>
<dbReference type="InterPro" id="IPR003018">
    <property type="entry name" value="GAF"/>
</dbReference>
<keyword evidence="8" id="KW-1185">Reference proteome</keyword>
<evidence type="ECO:0000256" key="2">
    <source>
        <dbReference type="ARBA" id="ARBA00022777"/>
    </source>
</evidence>
<evidence type="ECO:0000256" key="3">
    <source>
        <dbReference type="ARBA" id="ARBA00023012"/>
    </source>
</evidence>
<dbReference type="SMART" id="SM00387">
    <property type="entry name" value="HATPase_c"/>
    <property type="match status" value="1"/>
</dbReference>
<dbReference type="Gene3D" id="1.20.5.1930">
    <property type="match status" value="1"/>
</dbReference>
<dbReference type="PANTHER" id="PTHR24421">
    <property type="entry name" value="NITRATE/NITRITE SENSOR PROTEIN NARX-RELATED"/>
    <property type="match status" value="1"/>
</dbReference>
<evidence type="ECO:0000313" key="7">
    <source>
        <dbReference type="EMBL" id="GAA2059948.1"/>
    </source>
</evidence>
<keyword evidence="1" id="KW-0808">Transferase</keyword>
<evidence type="ECO:0000256" key="4">
    <source>
        <dbReference type="SAM" id="Coils"/>
    </source>
</evidence>
<dbReference type="InterPro" id="IPR011712">
    <property type="entry name" value="Sig_transdc_His_kin_sub3_dim/P"/>
</dbReference>
<dbReference type="InterPro" id="IPR036890">
    <property type="entry name" value="HATPase_C_sf"/>
</dbReference>
<dbReference type="SUPFAM" id="SSF55781">
    <property type="entry name" value="GAF domain-like"/>
    <property type="match status" value="2"/>
</dbReference>
<dbReference type="CDD" id="cd16917">
    <property type="entry name" value="HATPase_UhpB-NarQ-NarX-like"/>
    <property type="match status" value="1"/>
</dbReference>
<dbReference type="Pfam" id="PF02518">
    <property type="entry name" value="HATPase_c"/>
    <property type="match status" value="1"/>
</dbReference>
<dbReference type="SMART" id="SM00065">
    <property type="entry name" value="GAF"/>
    <property type="match status" value="2"/>
</dbReference>
<dbReference type="InterPro" id="IPR029016">
    <property type="entry name" value="GAF-like_dom_sf"/>
</dbReference>
<evidence type="ECO:0000313" key="8">
    <source>
        <dbReference type="Proteomes" id="UP001500016"/>
    </source>
</evidence>
<dbReference type="PANTHER" id="PTHR24421:SF56">
    <property type="entry name" value="OXYGEN SENSOR HISTIDINE KINASE RESPONSE REGULATOR DOST"/>
    <property type="match status" value="1"/>
</dbReference>
<reference evidence="7 8" key="1">
    <citation type="journal article" date="2019" name="Int. J. Syst. Evol. Microbiol.">
        <title>The Global Catalogue of Microorganisms (GCM) 10K type strain sequencing project: providing services to taxonomists for standard genome sequencing and annotation.</title>
        <authorList>
            <consortium name="The Broad Institute Genomics Platform"/>
            <consortium name="The Broad Institute Genome Sequencing Center for Infectious Disease"/>
            <person name="Wu L."/>
            <person name="Ma J."/>
        </authorList>
    </citation>
    <scope>NUCLEOTIDE SEQUENCE [LARGE SCALE GENOMIC DNA]</scope>
    <source>
        <strain evidence="7 8">JCM 15478</strain>
    </source>
</reference>
<evidence type="ECO:0000256" key="1">
    <source>
        <dbReference type="ARBA" id="ARBA00022679"/>
    </source>
</evidence>
<dbReference type="EMBL" id="BAAAPE010000001">
    <property type="protein sequence ID" value="GAA2059948.1"/>
    <property type="molecule type" value="Genomic_DNA"/>
</dbReference>
<dbReference type="Pfam" id="PF13185">
    <property type="entry name" value="GAF_2"/>
    <property type="match status" value="2"/>
</dbReference>
<dbReference type="Gene3D" id="3.30.565.10">
    <property type="entry name" value="Histidine kinase-like ATPase, C-terminal domain"/>
    <property type="match status" value="1"/>
</dbReference>
<gene>
    <name evidence="7" type="ORF">GCM10009801_01070</name>
</gene>